<protein>
    <recommendedName>
        <fullName evidence="3">YwqJ-like deaminase</fullName>
    </recommendedName>
</protein>
<evidence type="ECO:0008006" key="3">
    <source>
        <dbReference type="Google" id="ProtNLM"/>
    </source>
</evidence>
<dbReference type="EMBL" id="MACH01000104">
    <property type="protein sequence ID" value="OJE42355.1"/>
    <property type="molecule type" value="Genomic_DNA"/>
</dbReference>
<proteinExistence type="predicted"/>
<dbReference type="AlphaFoldDB" id="A0AA44KU83"/>
<organism evidence="1 2">
    <name type="scientific">Bacillus proteolyticus</name>
    <dbReference type="NCBI Taxonomy" id="2026192"/>
    <lineage>
        <taxon>Bacteria</taxon>
        <taxon>Bacillati</taxon>
        <taxon>Bacillota</taxon>
        <taxon>Bacilli</taxon>
        <taxon>Bacillales</taxon>
        <taxon>Bacillaceae</taxon>
        <taxon>Bacillus</taxon>
        <taxon>Bacillus cereus group</taxon>
    </lineage>
</organism>
<accession>A0AA44KU83</accession>
<dbReference type="RefSeq" id="WP_071746611.1">
    <property type="nucleotide sequence ID" value="NZ_MACH01000104.1"/>
</dbReference>
<sequence>MKSVKEEKTTGEYYYAINTIDGAVPELVPLLQNRLDNMPKEVFDSYSKLSKGAGSHAEVLAVNKVLKRNPNARIEDLTVNVIRTGINKNKPGGLMFKCCPHCSYLLKEFEVISEVSKFGR</sequence>
<dbReference type="Pfam" id="PF14431">
    <property type="entry name" value="YwqJ-deaminase"/>
    <property type="match status" value="1"/>
</dbReference>
<reference evidence="1 2" key="1">
    <citation type="submission" date="2016-06" db="EMBL/GenBank/DDBJ databases">
        <title>First insights into the genetic diversity and population structure of in the Bacillus cereus group bacteria from diverse marine environments.</title>
        <authorList>
            <person name="Liu Y."/>
            <person name="Lai Q."/>
            <person name="Shao Z."/>
        </authorList>
    </citation>
    <scope>NUCLEOTIDE SEQUENCE [LARGE SCALE GENOMIC DNA]</scope>
    <source>
        <strain evidence="1 2">TD42</strain>
    </source>
</reference>
<comment type="caution">
    <text evidence="1">The sequence shown here is derived from an EMBL/GenBank/DDBJ whole genome shotgun (WGS) entry which is preliminary data.</text>
</comment>
<name>A0AA44KU83_9BACI</name>
<gene>
    <name evidence="1" type="ORF">BAQ49_11950</name>
</gene>
<evidence type="ECO:0000313" key="2">
    <source>
        <dbReference type="Proteomes" id="UP000183185"/>
    </source>
</evidence>
<dbReference type="InterPro" id="IPR025968">
    <property type="entry name" value="YwqJ_deaminase"/>
</dbReference>
<evidence type="ECO:0000313" key="1">
    <source>
        <dbReference type="EMBL" id="OJE42355.1"/>
    </source>
</evidence>
<dbReference type="Proteomes" id="UP000183185">
    <property type="component" value="Unassembled WGS sequence"/>
</dbReference>